<dbReference type="GO" id="GO:0015628">
    <property type="term" value="P:protein secretion by the type II secretion system"/>
    <property type="evidence" value="ECO:0007669"/>
    <property type="project" value="InterPro"/>
</dbReference>
<dbReference type="PANTHER" id="PTHR30093:SF44">
    <property type="entry name" value="TYPE II SECRETION SYSTEM CORE PROTEIN G"/>
    <property type="match status" value="1"/>
</dbReference>
<dbReference type="GO" id="GO:0016020">
    <property type="term" value="C:membrane"/>
    <property type="evidence" value="ECO:0007669"/>
    <property type="project" value="UniProtKB-SubCell"/>
</dbReference>
<dbReference type="InterPro" id="IPR045584">
    <property type="entry name" value="Pilin-like"/>
</dbReference>
<dbReference type="SUPFAM" id="SSF54523">
    <property type="entry name" value="Pili subunits"/>
    <property type="match status" value="1"/>
</dbReference>
<gene>
    <name evidence="7" type="ORF">SAMN02745180_00454</name>
</gene>
<evidence type="ECO:0000256" key="1">
    <source>
        <dbReference type="ARBA" id="ARBA00004167"/>
    </source>
</evidence>
<keyword evidence="2" id="KW-0488">Methylation</keyword>
<dbReference type="EMBL" id="FQXR01000003">
    <property type="protein sequence ID" value="SHH55224.1"/>
    <property type="molecule type" value="Genomic_DNA"/>
</dbReference>
<accession>A0A1M5TWZ9</accession>
<evidence type="ECO:0000256" key="5">
    <source>
        <dbReference type="ARBA" id="ARBA00023136"/>
    </source>
</evidence>
<evidence type="ECO:0000256" key="4">
    <source>
        <dbReference type="ARBA" id="ARBA00022989"/>
    </source>
</evidence>
<dbReference type="Pfam" id="PF07963">
    <property type="entry name" value="N_methyl"/>
    <property type="match status" value="1"/>
</dbReference>
<dbReference type="NCBIfam" id="TIGR02532">
    <property type="entry name" value="IV_pilin_GFxxxE"/>
    <property type="match status" value="1"/>
</dbReference>
<evidence type="ECO:0000256" key="3">
    <source>
        <dbReference type="ARBA" id="ARBA00022692"/>
    </source>
</evidence>
<proteinExistence type="predicted"/>
<comment type="subcellular location">
    <subcellularLocation>
        <location evidence="1">Membrane</location>
        <topology evidence="1">Single-pass membrane protein</topology>
    </subcellularLocation>
</comment>
<name>A0A1M5TWZ9_9FIRM</name>
<keyword evidence="8" id="KW-1185">Reference proteome</keyword>
<dbReference type="AlphaFoldDB" id="A0A1M5TWZ9"/>
<evidence type="ECO:0000313" key="8">
    <source>
        <dbReference type="Proteomes" id="UP000184389"/>
    </source>
</evidence>
<keyword evidence="3 6" id="KW-0812">Transmembrane</keyword>
<dbReference type="Gene3D" id="3.30.700.10">
    <property type="entry name" value="Glycoprotein, Type 4 Pilin"/>
    <property type="match status" value="1"/>
</dbReference>
<evidence type="ECO:0000256" key="2">
    <source>
        <dbReference type="ARBA" id="ARBA00022481"/>
    </source>
</evidence>
<dbReference type="InterPro" id="IPR000983">
    <property type="entry name" value="Bac_GSPG_pilin"/>
</dbReference>
<dbReference type="InterPro" id="IPR012902">
    <property type="entry name" value="N_methyl_site"/>
</dbReference>
<dbReference type="GO" id="GO:0015627">
    <property type="term" value="C:type II protein secretion system complex"/>
    <property type="evidence" value="ECO:0007669"/>
    <property type="project" value="InterPro"/>
</dbReference>
<dbReference type="Proteomes" id="UP000184389">
    <property type="component" value="Unassembled WGS sequence"/>
</dbReference>
<keyword evidence="5 6" id="KW-0472">Membrane</keyword>
<dbReference type="OrthoDB" id="1707789at2"/>
<keyword evidence="4 6" id="KW-1133">Transmembrane helix</keyword>
<reference evidence="7 8" key="1">
    <citation type="submission" date="2016-11" db="EMBL/GenBank/DDBJ databases">
        <authorList>
            <person name="Jaros S."/>
            <person name="Januszkiewicz K."/>
            <person name="Wedrychowicz H."/>
        </authorList>
    </citation>
    <scope>NUCLEOTIDE SEQUENCE [LARGE SCALE GENOMIC DNA]</scope>
    <source>
        <strain evidence="7 8">DSM 13106</strain>
    </source>
</reference>
<protein>
    <submittedName>
        <fullName evidence="7">Type IV pilus assembly protein PilA</fullName>
    </submittedName>
</protein>
<organism evidence="7 8">
    <name type="scientific">Sporanaerobacter acetigenes DSM 13106</name>
    <dbReference type="NCBI Taxonomy" id="1123281"/>
    <lineage>
        <taxon>Bacteria</taxon>
        <taxon>Bacillati</taxon>
        <taxon>Bacillota</taxon>
        <taxon>Tissierellia</taxon>
        <taxon>Tissierellales</taxon>
        <taxon>Sporanaerobacteraceae</taxon>
        <taxon>Sporanaerobacter</taxon>
    </lineage>
</organism>
<dbReference type="PRINTS" id="PR00813">
    <property type="entry name" value="BCTERIALGSPG"/>
</dbReference>
<sequence length="145" mass="15849">MFEYFVKKLSKDNRGFTLIELVVVIAILGILSAIAVPRLNKSRQTAAVTAHNTNVRTLESAANMYIADKGIPSDKSVVWTGATDEESKNYVQEWPIVPNGVNIDGETIKAEKPYSVTIGTDGKITVEPGRAKIDDTGKIVKQTQE</sequence>
<dbReference type="STRING" id="1123281.SAMN02745180_00454"/>
<evidence type="ECO:0000256" key="6">
    <source>
        <dbReference type="SAM" id="Phobius"/>
    </source>
</evidence>
<dbReference type="PANTHER" id="PTHR30093">
    <property type="entry name" value="GENERAL SECRETION PATHWAY PROTEIN G"/>
    <property type="match status" value="1"/>
</dbReference>
<dbReference type="RefSeq" id="WP_072743018.1">
    <property type="nucleotide sequence ID" value="NZ_FQXR01000003.1"/>
</dbReference>
<dbReference type="PROSITE" id="PS00409">
    <property type="entry name" value="PROKAR_NTER_METHYL"/>
    <property type="match status" value="1"/>
</dbReference>
<feature type="transmembrane region" description="Helical" evidence="6">
    <location>
        <begin position="15"/>
        <end position="36"/>
    </location>
</feature>
<evidence type="ECO:0000313" key="7">
    <source>
        <dbReference type="EMBL" id="SHH55224.1"/>
    </source>
</evidence>